<reference evidence="2" key="2">
    <citation type="submission" date="2020-05" db="UniProtKB">
        <authorList>
            <consortium name="EnsemblMetazoa"/>
        </authorList>
    </citation>
    <scope>IDENTIFICATION</scope>
    <source>
        <strain evidence="2">IAEA</strain>
    </source>
</reference>
<accession>A0A1A9W1K8</accession>
<keyword evidence="1" id="KW-0812">Transmembrane</keyword>
<dbReference type="VEuPathDB" id="VectorBase:GBRI003029"/>
<feature type="transmembrane region" description="Helical" evidence="1">
    <location>
        <begin position="147"/>
        <end position="167"/>
    </location>
</feature>
<keyword evidence="1" id="KW-0472">Membrane</keyword>
<dbReference type="Proteomes" id="UP000091820">
    <property type="component" value="Unassembled WGS sequence"/>
</dbReference>
<reference evidence="3" key="1">
    <citation type="submission" date="2014-03" db="EMBL/GenBank/DDBJ databases">
        <authorList>
            <person name="Aksoy S."/>
            <person name="Warren W."/>
            <person name="Wilson R.K."/>
        </authorList>
    </citation>
    <scope>NUCLEOTIDE SEQUENCE [LARGE SCALE GENOMIC DNA]</scope>
    <source>
        <strain evidence="3">IAEA</strain>
    </source>
</reference>
<evidence type="ECO:0000256" key="1">
    <source>
        <dbReference type="SAM" id="Phobius"/>
    </source>
</evidence>
<evidence type="ECO:0000313" key="3">
    <source>
        <dbReference type="Proteomes" id="UP000091820"/>
    </source>
</evidence>
<keyword evidence="1" id="KW-1133">Transmembrane helix</keyword>
<dbReference type="AlphaFoldDB" id="A0A1A9W1K8"/>
<name>A0A1A9W1K8_9MUSC</name>
<organism evidence="2 3">
    <name type="scientific">Glossina brevipalpis</name>
    <dbReference type="NCBI Taxonomy" id="37001"/>
    <lineage>
        <taxon>Eukaryota</taxon>
        <taxon>Metazoa</taxon>
        <taxon>Ecdysozoa</taxon>
        <taxon>Arthropoda</taxon>
        <taxon>Hexapoda</taxon>
        <taxon>Insecta</taxon>
        <taxon>Pterygota</taxon>
        <taxon>Neoptera</taxon>
        <taxon>Endopterygota</taxon>
        <taxon>Diptera</taxon>
        <taxon>Brachycera</taxon>
        <taxon>Muscomorpha</taxon>
        <taxon>Hippoboscoidea</taxon>
        <taxon>Glossinidae</taxon>
        <taxon>Glossina</taxon>
    </lineage>
</organism>
<sequence>MASSATKRKTRGCDCPGCGSGRHTPPICNSFVTTSANGKLDIVSSAKPVIVQAPPIRYKRTYAAMCPVMNIGTANAYTINSQKALRAESETTIQTTIAYIRATIRISLINRFIHFPVVNERLPSVYVLLELLQFQKQQIYVLTENDVILWLSCFICITSAPNVFAISKRSGFLSAIKTFEAPIDVAVAKVVKPTGPQPKINTSDPRPTLARRQLAIPTAKGSRRAPSSIVT</sequence>
<proteinExistence type="predicted"/>
<evidence type="ECO:0000313" key="2">
    <source>
        <dbReference type="EnsemblMetazoa" id="GBRI003029-PA"/>
    </source>
</evidence>
<dbReference type="EnsemblMetazoa" id="GBRI003029-RA">
    <property type="protein sequence ID" value="GBRI003029-PA"/>
    <property type="gene ID" value="GBRI003029"/>
</dbReference>
<protein>
    <submittedName>
        <fullName evidence="2">Uncharacterized protein</fullName>
    </submittedName>
</protein>
<keyword evidence="3" id="KW-1185">Reference proteome</keyword>